<dbReference type="EMBL" id="SLWL01000005">
    <property type="protein sequence ID" value="TCO13736.1"/>
    <property type="molecule type" value="Genomic_DNA"/>
</dbReference>
<proteinExistence type="predicted"/>
<feature type="compositionally biased region" description="Gly residues" evidence="1">
    <location>
        <begin position="64"/>
        <end position="78"/>
    </location>
</feature>
<dbReference type="Proteomes" id="UP000294881">
    <property type="component" value="Unassembled WGS sequence"/>
</dbReference>
<name>A0A4R2GTW3_9HYPH</name>
<feature type="region of interest" description="Disordered" evidence="1">
    <location>
        <begin position="63"/>
        <end position="116"/>
    </location>
</feature>
<evidence type="ECO:0000256" key="1">
    <source>
        <dbReference type="SAM" id="MobiDB-lite"/>
    </source>
</evidence>
<accession>A0A4R2GTW3</accession>
<dbReference type="AlphaFoldDB" id="A0A4R2GTW3"/>
<feature type="chain" id="PRO_5020817137" evidence="2">
    <location>
        <begin position="35"/>
        <end position="116"/>
    </location>
</feature>
<reference evidence="3 4" key="1">
    <citation type="submission" date="2019-03" db="EMBL/GenBank/DDBJ databases">
        <title>Genomic Encyclopedia of Type Strains, Phase IV (KMG-IV): sequencing the most valuable type-strain genomes for metagenomic binning, comparative biology and taxonomic classification.</title>
        <authorList>
            <person name="Goeker M."/>
        </authorList>
    </citation>
    <scope>NUCLEOTIDE SEQUENCE [LARGE SCALE GENOMIC DNA]</scope>
    <source>
        <strain evidence="3 4">DSM 22958</strain>
    </source>
</reference>
<feature type="signal peptide" evidence="2">
    <location>
        <begin position="1"/>
        <end position="34"/>
    </location>
</feature>
<keyword evidence="2" id="KW-0732">Signal</keyword>
<evidence type="ECO:0000256" key="2">
    <source>
        <dbReference type="SAM" id="SignalP"/>
    </source>
</evidence>
<evidence type="ECO:0000313" key="4">
    <source>
        <dbReference type="Proteomes" id="UP000294881"/>
    </source>
</evidence>
<evidence type="ECO:0000313" key="3">
    <source>
        <dbReference type="EMBL" id="TCO13736.1"/>
    </source>
</evidence>
<protein>
    <submittedName>
        <fullName evidence="3">Uncharacterized protein</fullName>
    </submittedName>
</protein>
<organism evidence="3 4">
    <name type="scientific">Camelimonas lactis</name>
    <dbReference type="NCBI Taxonomy" id="659006"/>
    <lineage>
        <taxon>Bacteria</taxon>
        <taxon>Pseudomonadati</taxon>
        <taxon>Pseudomonadota</taxon>
        <taxon>Alphaproteobacteria</taxon>
        <taxon>Hyphomicrobiales</taxon>
        <taxon>Chelatococcaceae</taxon>
        <taxon>Camelimonas</taxon>
    </lineage>
</organism>
<feature type="compositionally biased region" description="Basic and acidic residues" evidence="1">
    <location>
        <begin position="86"/>
        <end position="106"/>
    </location>
</feature>
<gene>
    <name evidence="3" type="ORF">EV666_105107</name>
</gene>
<sequence length="116" mass="11997">MKSTYRVWGGGLAGRRISLGALAMASVLASPAVAGAWSGSAAMGAAGVAPPTHLAQFVCDTSGCGTGSGRAGPPGGYMGRPYYGKNAEERRALEERDRLRRERAERNGGSQNSRGR</sequence>
<comment type="caution">
    <text evidence="3">The sequence shown here is derived from an EMBL/GenBank/DDBJ whole genome shotgun (WGS) entry which is preliminary data.</text>
</comment>
<keyword evidence="4" id="KW-1185">Reference proteome</keyword>